<dbReference type="SUPFAM" id="SSF51161">
    <property type="entry name" value="Trimeric LpxA-like enzymes"/>
    <property type="match status" value="1"/>
</dbReference>
<dbReference type="InterPro" id="IPR045304">
    <property type="entry name" value="LbH_SAT"/>
</dbReference>
<evidence type="ECO:0000313" key="5">
    <source>
        <dbReference type="EMBL" id="CAH1199183.1"/>
    </source>
</evidence>
<dbReference type="PANTHER" id="PTHR42811">
    <property type="entry name" value="SERINE ACETYLTRANSFERASE"/>
    <property type="match status" value="1"/>
</dbReference>
<reference evidence="5" key="1">
    <citation type="submission" date="2022-01" db="EMBL/GenBank/DDBJ databases">
        <authorList>
            <person name="Criscuolo A."/>
        </authorList>
    </citation>
    <scope>NUCLEOTIDE SEQUENCE</scope>
    <source>
        <strain evidence="5">CIP111893</strain>
    </source>
</reference>
<name>A0ABN8G8W8_9BACL</name>
<dbReference type="Gene3D" id="1.10.3130.10">
    <property type="entry name" value="serine acetyltransferase, domain 1"/>
    <property type="match status" value="1"/>
</dbReference>
<evidence type="ECO:0000256" key="1">
    <source>
        <dbReference type="ARBA" id="ARBA00004876"/>
    </source>
</evidence>
<keyword evidence="3" id="KW-0808">Transferase</keyword>
<accession>A0ABN8G8W8</accession>
<sequence length="314" mass="34691">MSFTFHSQLNQLVADMATSYREHPITASFDPDLLPNRNRIIEIIHLVRELVFPGYFGRQNLPDATIEYHIGDLLIQIHEKLSDQVGRVLRYSVGNDPAFMYDINDKTEAIVTKFLGQLPKLREVLATDIQAAFEGDPAASDKSEIVFSYPGIFAIGIYRMAHELHLLAVPLIPRIMSEYAHSLTGIDIHAGARIGHSFFIDHGTGVVIGETTLIGNRVKIYHGVTLGALSTRGGQLLNGVKRHPTLLDDVTVYSGASILGGETIIGKEVIIGSNVFISKSVPDGARVTVKNPELVIRGRAPQEFKQELIFDWVI</sequence>
<dbReference type="RefSeq" id="WP_236339611.1">
    <property type="nucleotide sequence ID" value="NZ_CAKMMF010000005.1"/>
</dbReference>
<evidence type="ECO:0000313" key="6">
    <source>
        <dbReference type="Proteomes" id="UP000838686"/>
    </source>
</evidence>
<comment type="caution">
    <text evidence="5">The sequence shown here is derived from an EMBL/GenBank/DDBJ whole genome shotgun (WGS) entry which is preliminary data.</text>
</comment>
<evidence type="ECO:0008006" key="7">
    <source>
        <dbReference type="Google" id="ProtNLM"/>
    </source>
</evidence>
<dbReference type="CDD" id="cd03354">
    <property type="entry name" value="LbH_SAT"/>
    <property type="match status" value="1"/>
</dbReference>
<dbReference type="EMBL" id="CAKMMF010000005">
    <property type="protein sequence ID" value="CAH1199183.1"/>
    <property type="molecule type" value="Genomic_DNA"/>
</dbReference>
<evidence type="ECO:0000256" key="4">
    <source>
        <dbReference type="ARBA" id="ARBA00023315"/>
    </source>
</evidence>
<protein>
    <recommendedName>
        <fullName evidence="7">Serine O-acetyltransferase</fullName>
    </recommendedName>
</protein>
<dbReference type="Proteomes" id="UP000838686">
    <property type="component" value="Unassembled WGS sequence"/>
</dbReference>
<proteinExistence type="predicted"/>
<dbReference type="InterPro" id="IPR042122">
    <property type="entry name" value="Ser_AcTrfase_N_sf"/>
</dbReference>
<evidence type="ECO:0000256" key="2">
    <source>
        <dbReference type="ARBA" id="ARBA00022605"/>
    </source>
</evidence>
<organism evidence="5 6">
    <name type="scientific">Paenibacillus plantiphilus</name>
    <dbReference type="NCBI Taxonomy" id="2905650"/>
    <lineage>
        <taxon>Bacteria</taxon>
        <taxon>Bacillati</taxon>
        <taxon>Bacillota</taxon>
        <taxon>Bacilli</taxon>
        <taxon>Bacillales</taxon>
        <taxon>Paenibacillaceae</taxon>
        <taxon>Paenibacillus</taxon>
    </lineage>
</organism>
<comment type="pathway">
    <text evidence="1">Amino-acid biosynthesis; L-cysteine biosynthesis; L-cysteine from L-serine: step 1/2.</text>
</comment>
<dbReference type="Gene3D" id="2.160.10.10">
    <property type="entry name" value="Hexapeptide repeat proteins"/>
    <property type="match status" value="1"/>
</dbReference>
<gene>
    <name evidence="5" type="ORF">PAECIP111893_01255</name>
</gene>
<keyword evidence="6" id="KW-1185">Reference proteome</keyword>
<keyword evidence="2" id="KW-0028">Amino-acid biosynthesis</keyword>
<dbReference type="InterPro" id="IPR011004">
    <property type="entry name" value="Trimer_LpxA-like_sf"/>
</dbReference>
<evidence type="ECO:0000256" key="3">
    <source>
        <dbReference type="ARBA" id="ARBA00022679"/>
    </source>
</evidence>
<keyword evidence="4" id="KW-0012">Acyltransferase</keyword>